<dbReference type="STRING" id="1076937.SAMN04488120_104247"/>
<dbReference type="FunFam" id="2.40.110.10:FF:000002">
    <property type="entry name" value="Acyl-CoA dehydrogenase fadE12"/>
    <property type="match status" value="1"/>
</dbReference>
<dbReference type="GO" id="GO:0050660">
    <property type="term" value="F:flavin adenine dinucleotide binding"/>
    <property type="evidence" value="ECO:0007669"/>
    <property type="project" value="InterPro"/>
</dbReference>
<dbReference type="PANTHER" id="PTHR48083">
    <property type="entry name" value="MEDIUM-CHAIN SPECIFIC ACYL-COA DEHYDROGENASE, MITOCHONDRIAL-RELATED"/>
    <property type="match status" value="1"/>
</dbReference>
<accession>A0A1I2ITF0</accession>
<evidence type="ECO:0000313" key="10">
    <source>
        <dbReference type="EMBL" id="SFF45549.1"/>
    </source>
</evidence>
<dbReference type="Gene3D" id="1.20.140.10">
    <property type="entry name" value="Butyryl-CoA Dehydrogenase, subunit A, domain 3"/>
    <property type="match status" value="1"/>
</dbReference>
<dbReference type="GO" id="GO:0003995">
    <property type="term" value="F:acyl-CoA dehydrogenase activity"/>
    <property type="evidence" value="ECO:0007669"/>
    <property type="project" value="TreeGrafter"/>
</dbReference>
<dbReference type="InterPro" id="IPR013786">
    <property type="entry name" value="AcylCoA_DH/ox_N"/>
</dbReference>
<dbReference type="InterPro" id="IPR046373">
    <property type="entry name" value="Acyl-CoA_Oxase/DH_mid-dom_sf"/>
</dbReference>
<dbReference type="FunFam" id="1.20.140.10:FF:000001">
    <property type="entry name" value="Acyl-CoA dehydrogenase"/>
    <property type="match status" value="1"/>
</dbReference>
<dbReference type="Proteomes" id="UP000199771">
    <property type="component" value="Unassembled WGS sequence"/>
</dbReference>
<keyword evidence="3 6" id="KW-0285">Flavoprotein</keyword>
<keyword evidence="5 6" id="KW-0560">Oxidoreductase</keyword>
<dbReference type="Pfam" id="PF02771">
    <property type="entry name" value="Acyl-CoA_dh_N"/>
    <property type="match status" value="1"/>
</dbReference>
<evidence type="ECO:0000256" key="5">
    <source>
        <dbReference type="ARBA" id="ARBA00023002"/>
    </source>
</evidence>
<proteinExistence type="inferred from homology"/>
<dbReference type="Gene3D" id="1.10.540.10">
    <property type="entry name" value="Acyl-CoA dehydrogenase/oxidase, N-terminal domain"/>
    <property type="match status" value="1"/>
</dbReference>
<dbReference type="InterPro" id="IPR036250">
    <property type="entry name" value="AcylCo_DH-like_C"/>
</dbReference>
<evidence type="ECO:0000259" key="8">
    <source>
        <dbReference type="Pfam" id="PF02770"/>
    </source>
</evidence>
<dbReference type="GO" id="GO:0005737">
    <property type="term" value="C:cytoplasm"/>
    <property type="evidence" value="ECO:0007669"/>
    <property type="project" value="TreeGrafter"/>
</dbReference>
<evidence type="ECO:0000256" key="3">
    <source>
        <dbReference type="ARBA" id="ARBA00022630"/>
    </source>
</evidence>
<keyword evidence="11" id="KW-1185">Reference proteome</keyword>
<dbReference type="SUPFAM" id="SSF56645">
    <property type="entry name" value="Acyl-CoA dehydrogenase NM domain-like"/>
    <property type="match status" value="1"/>
</dbReference>
<dbReference type="AlphaFoldDB" id="A0A1I2ITF0"/>
<evidence type="ECO:0000259" key="7">
    <source>
        <dbReference type="Pfam" id="PF00441"/>
    </source>
</evidence>
<evidence type="ECO:0000313" key="11">
    <source>
        <dbReference type="Proteomes" id="UP000199771"/>
    </source>
</evidence>
<dbReference type="GO" id="GO:0033539">
    <property type="term" value="P:fatty acid beta-oxidation using acyl-CoA dehydrogenase"/>
    <property type="evidence" value="ECO:0007669"/>
    <property type="project" value="TreeGrafter"/>
</dbReference>
<dbReference type="InterPro" id="IPR009075">
    <property type="entry name" value="AcylCo_DH/oxidase_C"/>
</dbReference>
<comment type="cofactor">
    <cofactor evidence="1 6">
        <name>FAD</name>
        <dbReference type="ChEBI" id="CHEBI:57692"/>
    </cofactor>
</comment>
<comment type="similarity">
    <text evidence="2 6">Belongs to the acyl-CoA dehydrogenase family.</text>
</comment>
<organism evidence="10 11">
    <name type="scientific">Fontimonas thermophila</name>
    <dbReference type="NCBI Taxonomy" id="1076937"/>
    <lineage>
        <taxon>Bacteria</taxon>
        <taxon>Pseudomonadati</taxon>
        <taxon>Pseudomonadota</taxon>
        <taxon>Gammaproteobacteria</taxon>
        <taxon>Nevskiales</taxon>
        <taxon>Nevskiaceae</taxon>
        <taxon>Fontimonas</taxon>
    </lineage>
</organism>
<feature type="domain" description="Acyl-CoA dehydrogenase/oxidase C-terminal" evidence="7">
    <location>
        <begin position="244"/>
        <end position="392"/>
    </location>
</feature>
<evidence type="ECO:0000259" key="9">
    <source>
        <dbReference type="Pfam" id="PF02771"/>
    </source>
</evidence>
<dbReference type="InterPro" id="IPR050741">
    <property type="entry name" value="Acyl-CoA_dehydrogenase"/>
</dbReference>
<protein>
    <submittedName>
        <fullName evidence="10">Acyl-CoA dehydrogenase</fullName>
    </submittedName>
</protein>
<dbReference type="InterPro" id="IPR009100">
    <property type="entry name" value="AcylCoA_DH/oxidase_NM_dom_sf"/>
</dbReference>
<feature type="domain" description="Acyl-CoA oxidase/dehydrogenase middle" evidence="8">
    <location>
        <begin position="139"/>
        <end position="232"/>
    </location>
</feature>
<dbReference type="InterPro" id="IPR006091">
    <property type="entry name" value="Acyl-CoA_Oxase/DH_mid-dom"/>
</dbReference>
<feature type="domain" description="Acyl-CoA dehydrogenase/oxidase N-terminal" evidence="9">
    <location>
        <begin position="22"/>
        <end position="135"/>
    </location>
</feature>
<dbReference type="InterPro" id="IPR037069">
    <property type="entry name" value="AcylCoA_DH/ox_N_sf"/>
</dbReference>
<keyword evidence="4 6" id="KW-0274">FAD</keyword>
<dbReference type="EMBL" id="FOOC01000004">
    <property type="protein sequence ID" value="SFF45549.1"/>
    <property type="molecule type" value="Genomic_DNA"/>
</dbReference>
<evidence type="ECO:0000256" key="1">
    <source>
        <dbReference type="ARBA" id="ARBA00001974"/>
    </source>
</evidence>
<dbReference type="SUPFAM" id="SSF47203">
    <property type="entry name" value="Acyl-CoA dehydrogenase C-terminal domain-like"/>
    <property type="match status" value="1"/>
</dbReference>
<reference evidence="10 11" key="1">
    <citation type="submission" date="2016-10" db="EMBL/GenBank/DDBJ databases">
        <authorList>
            <person name="de Groot N.N."/>
        </authorList>
    </citation>
    <scope>NUCLEOTIDE SEQUENCE [LARGE SCALE GENOMIC DNA]</scope>
    <source>
        <strain evidence="10 11">DSM 23609</strain>
    </source>
</reference>
<evidence type="ECO:0000256" key="2">
    <source>
        <dbReference type="ARBA" id="ARBA00009347"/>
    </source>
</evidence>
<evidence type="ECO:0000256" key="6">
    <source>
        <dbReference type="RuleBase" id="RU362125"/>
    </source>
</evidence>
<sequence length="394" mass="43506">MPRHFAPERTVIQVTAKHPFYTEEHETLRRQARRFVEQEIIPHVDRWEAAGELPRSLHRAAAAAGLLQIGFPEAYGGIEVPDLFYLIVLTEELARAGSGGVIASLMSHGIGTPPIVHAGTHEQKQRFVTPVLAGEKIAALAITEPSGGSDVANLKTRAERDGDHYIVNGSKTFITSGMRADFITTAVRTGGPGMGGISLLVIEGDMPGLSRSPLKKMGWWCSDTATLYFDHVRVPVANRIGPENAGFMAIMMNFNQERIMLAAQAYALACVCYDEALAYARQRETFGKPLIKNQVIRHKLVDMRMRIEAVKAQLEMLAWRVSHRQMPVAEVCMLKNFATMSLEWIANEAMQILGGAGYLQGSKVERIYRETKVLSIGGGSQEIMKDLAARQMGY</sequence>
<evidence type="ECO:0000256" key="4">
    <source>
        <dbReference type="ARBA" id="ARBA00022827"/>
    </source>
</evidence>
<gene>
    <name evidence="10" type="ORF">SAMN04488120_104247</name>
</gene>
<dbReference type="PANTHER" id="PTHR48083:SF28">
    <property type="entry name" value="ACYL-COA DEHYDROGENASE FAMILY PROTEIN (AFU_ORTHOLOGUE AFUA_6G10880)-RELATED"/>
    <property type="match status" value="1"/>
</dbReference>
<dbReference type="Pfam" id="PF02770">
    <property type="entry name" value="Acyl-CoA_dh_M"/>
    <property type="match status" value="1"/>
</dbReference>
<dbReference type="Pfam" id="PF00441">
    <property type="entry name" value="Acyl-CoA_dh_1"/>
    <property type="match status" value="1"/>
</dbReference>
<name>A0A1I2ITF0_9GAMM</name>
<dbReference type="Gene3D" id="2.40.110.10">
    <property type="entry name" value="Butyryl-CoA Dehydrogenase, subunit A, domain 2"/>
    <property type="match status" value="1"/>
</dbReference>